<dbReference type="Pfam" id="PF07715">
    <property type="entry name" value="Plug"/>
    <property type="match status" value="1"/>
</dbReference>
<evidence type="ECO:0000259" key="2">
    <source>
        <dbReference type="Pfam" id="PF07715"/>
    </source>
</evidence>
<dbReference type="Proteomes" id="UP000520291">
    <property type="component" value="Unassembled WGS sequence"/>
</dbReference>
<comment type="similarity">
    <text evidence="1">Belongs to the TonB-dependent receptor family.</text>
</comment>
<keyword evidence="1" id="KW-0998">Cell outer membrane</keyword>
<dbReference type="GeneID" id="93069271"/>
<dbReference type="Proteomes" id="UP000335496">
    <property type="component" value="Unassembled WGS sequence"/>
</dbReference>
<dbReference type="EMBL" id="VVZX01000026">
    <property type="protein sequence ID" value="KAA5270872.1"/>
    <property type="molecule type" value="Genomic_DNA"/>
</dbReference>
<reference evidence="7 8" key="1">
    <citation type="submission" date="2018-06" db="EMBL/GenBank/DDBJ databases">
        <authorList>
            <consortium name="Pathogen Informatics"/>
            <person name="Doyle S."/>
        </authorList>
    </citation>
    <scope>NUCLEOTIDE SEQUENCE [LARGE SCALE GENOMIC DNA]</scope>
    <source>
        <strain evidence="7 8">NCTC11155</strain>
    </source>
</reference>
<organism evidence="7 8">
    <name type="scientific">Bacteroides eggerthii</name>
    <dbReference type="NCBI Taxonomy" id="28111"/>
    <lineage>
        <taxon>Bacteria</taxon>
        <taxon>Pseudomonadati</taxon>
        <taxon>Bacteroidota</taxon>
        <taxon>Bacteroidia</taxon>
        <taxon>Bacteroidales</taxon>
        <taxon>Bacteroidaceae</taxon>
        <taxon>Bacteroides</taxon>
    </lineage>
</organism>
<evidence type="ECO:0000313" key="7">
    <source>
        <dbReference type="EMBL" id="SUV43125.1"/>
    </source>
</evidence>
<name>A0A380ZAK6_9BACE</name>
<dbReference type="OrthoDB" id="9768177at2"/>
<dbReference type="EMBL" id="JABAGL010000004">
    <property type="protein sequence ID" value="NME85157.1"/>
    <property type="molecule type" value="Genomic_DNA"/>
</dbReference>
<reference evidence="5 9" key="2">
    <citation type="submission" date="2018-08" db="EMBL/GenBank/DDBJ databases">
        <title>A genome reference for cultivated species of the human gut microbiota.</title>
        <authorList>
            <person name="Zou Y."/>
            <person name="Xue W."/>
            <person name="Luo G."/>
        </authorList>
    </citation>
    <scope>NUCLEOTIDE SEQUENCE [LARGE SCALE GENOMIC DNA]</scope>
    <source>
        <strain evidence="5 9">AM26-26AC</strain>
    </source>
</reference>
<keyword evidence="1" id="KW-0813">Transport</keyword>
<dbReference type="SUPFAM" id="SSF56935">
    <property type="entry name" value="Porins"/>
    <property type="match status" value="1"/>
</dbReference>
<evidence type="ECO:0000313" key="8">
    <source>
        <dbReference type="Proteomes" id="UP000254424"/>
    </source>
</evidence>
<reference evidence="4 12" key="5">
    <citation type="submission" date="2020-04" db="EMBL/GenBank/DDBJ databases">
        <authorList>
            <person name="Hitch T.C.A."/>
            <person name="Wylensek D."/>
            <person name="Clavel T."/>
        </authorList>
    </citation>
    <scope>NUCLEOTIDE SEQUENCE [LARGE SCALE GENOMIC DNA]</scope>
    <source>
        <strain evidence="4 12">WCA3-601-WT-5E</strain>
    </source>
</reference>
<evidence type="ECO:0000313" key="10">
    <source>
        <dbReference type="Proteomes" id="UP000291917"/>
    </source>
</evidence>
<proteinExistence type="inferred from homology"/>
<keyword evidence="7" id="KW-0675">Receptor</keyword>
<evidence type="ECO:0000313" key="3">
    <source>
        <dbReference type="EMBL" id="KAA5270872.1"/>
    </source>
</evidence>
<dbReference type="STRING" id="483216.BACEGG_03207"/>
<dbReference type="GO" id="GO:0009279">
    <property type="term" value="C:cell outer membrane"/>
    <property type="evidence" value="ECO:0007669"/>
    <property type="project" value="UniProtKB-SubCell"/>
</dbReference>
<evidence type="ECO:0000313" key="6">
    <source>
        <dbReference type="EMBL" id="RYT70329.1"/>
    </source>
</evidence>
<evidence type="ECO:0000313" key="5">
    <source>
        <dbReference type="EMBL" id="RHF08963.1"/>
    </source>
</evidence>
<gene>
    <name evidence="5" type="ORF">DW701_08905</name>
    <name evidence="6" type="ORF">EAJ03_15645</name>
    <name evidence="3" type="ORF">F2Z23_15835</name>
    <name evidence="4" type="ORF">HF841_03825</name>
    <name evidence="7" type="ORF">NCTC11155_02515</name>
</gene>
<evidence type="ECO:0000313" key="12">
    <source>
        <dbReference type="Proteomes" id="UP000520291"/>
    </source>
</evidence>
<reference evidence="6 10" key="4">
    <citation type="journal article" date="2019" name="Science, e1252229">
        <title>Invertible promoters mediate bacterial phase variation, antibiotic resistance, and host adaptation in the gut.</title>
        <authorList>
            <person name="Jiang X."/>
            <person name="Hall A.B."/>
            <person name="Arthur T.D."/>
            <person name="Plichta D.R."/>
            <person name="Covington C.T."/>
            <person name="Poyet M."/>
            <person name="Crothers J."/>
            <person name="Moses P.L."/>
            <person name="Tolonen A.C."/>
            <person name="Vlamakis H."/>
            <person name="Alm E.J."/>
            <person name="Xavier R.J."/>
        </authorList>
    </citation>
    <scope>NUCLEOTIDE SEQUENCE [LARGE SCALE GENOMIC DNA]</scope>
    <source>
        <strain evidence="10">bj_0095</strain>
        <strain evidence="6">Bj_0095</strain>
    </source>
</reference>
<evidence type="ECO:0000313" key="11">
    <source>
        <dbReference type="Proteomes" id="UP000335496"/>
    </source>
</evidence>
<feature type="domain" description="TonB-dependent receptor plug" evidence="2">
    <location>
        <begin position="135"/>
        <end position="241"/>
    </location>
</feature>
<dbReference type="EMBL" id="QSLA01000008">
    <property type="protein sequence ID" value="RHF08963.1"/>
    <property type="molecule type" value="Genomic_DNA"/>
</dbReference>
<dbReference type="RefSeq" id="WP_004291679.1">
    <property type="nucleotide sequence ID" value="NZ_CABKNQ010000017.1"/>
</dbReference>
<dbReference type="InterPro" id="IPR037066">
    <property type="entry name" value="Plug_dom_sf"/>
</dbReference>
<sequence>MKGNKESICRFGMVKYRASALLLCLLWICIDLLAQTSPDKVTVEGVVYDQSGFPLIGVNIVEKENSSSGIITDIDGHFSMSVSRNATLVFSYVGFEKKELQLAGLKSFTNLKIELEDDTQKLTEVVVVGYGVQKKASIVGAITQAKGDDLLKVGGTTNVSSALTGMLPGVTAIQSSGEPGSDQAQIVIRGKSTWGSTEPLVLVDGIERSFNDIDPNEIESLSVLKDASATAVYGVKGANGVILVTTKRGKEGKIKINFSSNFGLKEPINNYEVLDRLTAMDLASEAHANEGRWDKIYSETYKDNWRNNTDPYFYPELNWKDLLYKKVAFSQQYNLNMSGGTSFVKYFASIGYTKDGDVFKTEKQPEYDPTFKYERYNYRTNLDMDVTKYTKISVNLAGDIATRNRPLSYMGRDPFGSSSATNNSDLFSYMYLMPNYVYPLRYENGILGTTSIGRWWNPIYSLNYQGSATQKTSRLFSDVTLKQNLDFITKGLSVQAKVSYNTTFAYNRLIQKDVACMYWEPGSDPIWFPNDEWVEKPAVYGGETLDHSVKDLYYEASINYARKFGGHDLSVLGVFNRRNYETKRAGNSLVDFPSYEESWVGRVTYNYNNRYFAEFNGAYTGSEKFAPGKRFGFFPSMAIGWMITEEPFIKKMDFLSFLTKAKVRYSYGEVGSDHGASRFTYLTQYSSGSNATFGDDKAYNDYVLYFESGAANENATWETARKQNLGIELSFFNKLNLVVDFFSEKRDGILMKRENTVPIWFGQTAPYANLGKTKNHGYEIEAEWRDNISDFQYYLKAGFSFQENRVVFRDDPINRLEYQKSAGKPIGYLSRLDQIDINRSWDDVYNTPASIWQNDIRQPGDFIYNDYNGDGVIDDNDKVPMKLTSDPAYTYSFTLGFNYKNFGFRALFYGVAGVEKRTSFLWEFPYDYDMAWPESLERWHWNNVDANRPRLSMKNTAHIRQSSTYGLMDASYFRLKTLELSYDIKAEVLRRFVGINNMQVYVNGNNLFTITSFDNRIDPESGGSGSYPLTRRYNMGFRLTF</sequence>
<dbReference type="PROSITE" id="PS52016">
    <property type="entry name" value="TONB_DEPENDENT_REC_3"/>
    <property type="match status" value="1"/>
</dbReference>
<accession>A0A380ZAK6</accession>
<dbReference type="Proteomes" id="UP000283538">
    <property type="component" value="Unassembled WGS sequence"/>
</dbReference>
<dbReference type="Pfam" id="PF13715">
    <property type="entry name" value="CarbopepD_reg_2"/>
    <property type="match status" value="1"/>
</dbReference>
<dbReference type="FunFam" id="2.170.130.10:FF:000003">
    <property type="entry name" value="SusC/RagA family TonB-linked outer membrane protein"/>
    <property type="match status" value="1"/>
</dbReference>
<evidence type="ECO:0000256" key="1">
    <source>
        <dbReference type="PROSITE-ProRule" id="PRU01360"/>
    </source>
</evidence>
<dbReference type="InterPro" id="IPR012910">
    <property type="entry name" value="Plug_dom"/>
</dbReference>
<dbReference type="AlphaFoldDB" id="A0A380ZAK6"/>
<dbReference type="NCBIfam" id="TIGR04057">
    <property type="entry name" value="SusC_RagA_signa"/>
    <property type="match status" value="1"/>
</dbReference>
<dbReference type="InterPro" id="IPR023996">
    <property type="entry name" value="TonB-dep_OMP_SusC/RagA"/>
</dbReference>
<dbReference type="Proteomes" id="UP000254424">
    <property type="component" value="Unassembled WGS sequence"/>
</dbReference>
<dbReference type="EMBL" id="UFSX01000002">
    <property type="protein sequence ID" value="SUV43125.1"/>
    <property type="molecule type" value="Genomic_DNA"/>
</dbReference>
<keyword evidence="1" id="KW-0472">Membrane</keyword>
<dbReference type="InterPro" id="IPR039426">
    <property type="entry name" value="TonB-dep_rcpt-like"/>
</dbReference>
<evidence type="ECO:0000313" key="4">
    <source>
        <dbReference type="EMBL" id="NME85157.1"/>
    </source>
</evidence>
<keyword evidence="1" id="KW-1134">Transmembrane beta strand</keyword>
<dbReference type="Proteomes" id="UP000291917">
    <property type="component" value="Unassembled WGS sequence"/>
</dbReference>
<protein>
    <submittedName>
        <fullName evidence="7">Outer membrane cobalamin receptor protein</fullName>
    </submittedName>
    <submittedName>
        <fullName evidence="3">TonB-dependent receptor</fullName>
    </submittedName>
</protein>
<reference evidence="3 11" key="3">
    <citation type="journal article" date="2019" name="Nat. Med.">
        <title>A library of human gut bacterial isolates paired with longitudinal multiomics data enables mechanistic microbiome research.</title>
        <authorList>
            <person name="Poyet M."/>
            <person name="Groussin M."/>
            <person name="Gibbons S.M."/>
            <person name="Avila-Pacheco J."/>
            <person name="Jiang X."/>
            <person name="Kearney S.M."/>
            <person name="Perrotta A.R."/>
            <person name="Berdy B."/>
            <person name="Zhao S."/>
            <person name="Lieberman T.D."/>
            <person name="Swanson P.K."/>
            <person name="Smith M."/>
            <person name="Roesemann S."/>
            <person name="Alexander J.E."/>
            <person name="Rich S.A."/>
            <person name="Livny J."/>
            <person name="Vlamakis H."/>
            <person name="Clish C."/>
            <person name="Bullock K."/>
            <person name="Deik A."/>
            <person name="Scott J."/>
            <person name="Pierce K.A."/>
            <person name="Xavier R.J."/>
            <person name="Alm E.J."/>
        </authorList>
    </citation>
    <scope>NUCLEOTIDE SEQUENCE [LARGE SCALE GENOMIC DNA]</scope>
    <source>
        <strain evidence="3 11">BIOML-A1</strain>
    </source>
</reference>
<dbReference type="NCBIfam" id="TIGR04056">
    <property type="entry name" value="OMP_RagA_SusC"/>
    <property type="match status" value="1"/>
</dbReference>
<dbReference type="InterPro" id="IPR008969">
    <property type="entry name" value="CarboxyPept-like_regulatory"/>
</dbReference>
<keyword evidence="1" id="KW-0812">Transmembrane</keyword>
<evidence type="ECO:0000313" key="9">
    <source>
        <dbReference type="Proteomes" id="UP000283538"/>
    </source>
</evidence>
<dbReference type="InterPro" id="IPR023997">
    <property type="entry name" value="TonB-dep_OMP_SusC/RagA_CS"/>
</dbReference>
<keyword evidence="11" id="KW-1185">Reference proteome</keyword>
<dbReference type="SUPFAM" id="SSF49464">
    <property type="entry name" value="Carboxypeptidase regulatory domain-like"/>
    <property type="match status" value="1"/>
</dbReference>
<comment type="subcellular location">
    <subcellularLocation>
        <location evidence="1">Cell outer membrane</location>
        <topology evidence="1">Multi-pass membrane protein</topology>
    </subcellularLocation>
</comment>
<dbReference type="EMBL" id="RCXL01000028">
    <property type="protein sequence ID" value="RYT70329.1"/>
    <property type="molecule type" value="Genomic_DNA"/>
</dbReference>
<dbReference type="Gene3D" id="2.170.130.10">
    <property type="entry name" value="TonB-dependent receptor, plug domain"/>
    <property type="match status" value="1"/>
</dbReference>